<dbReference type="PROSITE" id="PS51257">
    <property type="entry name" value="PROKAR_LIPOPROTEIN"/>
    <property type="match status" value="1"/>
</dbReference>
<keyword evidence="1" id="KW-0732">Signal</keyword>
<sequence length="119" mass="12920">MIRYLLLLSILLVAFGCQKDDAAPKEYEVIAQGIGGDCRLPLLHFSNTQKNEEVGKMFGSSLSAASASGSYYGLNLPTTLAKGTTLYVTIRKAKASEDRACTTMLPAYNAVFVTTYRVQ</sequence>
<reference evidence="2 3" key="1">
    <citation type="submission" date="2021-03" db="EMBL/GenBank/DDBJ databases">
        <authorList>
            <person name="Kim M.K."/>
        </authorList>
    </citation>
    <scope>NUCLEOTIDE SEQUENCE [LARGE SCALE GENOMIC DNA]</scope>
    <source>
        <strain evidence="2 3">BT507</strain>
    </source>
</reference>
<dbReference type="RefSeq" id="WP_208306397.1">
    <property type="nucleotide sequence ID" value="NZ_JAGETX010000001.1"/>
</dbReference>
<accession>A0ABS3T7Z3</accession>
<name>A0ABS3T7Z3_9BACT</name>
<feature type="chain" id="PRO_5045481344" description="Lipoprotein" evidence="1">
    <location>
        <begin position="20"/>
        <end position="119"/>
    </location>
</feature>
<proteinExistence type="predicted"/>
<organism evidence="2 3">
    <name type="scientific">Hymenobacter defluvii</name>
    <dbReference type="NCBI Taxonomy" id="2054411"/>
    <lineage>
        <taxon>Bacteria</taxon>
        <taxon>Pseudomonadati</taxon>
        <taxon>Bacteroidota</taxon>
        <taxon>Cytophagia</taxon>
        <taxon>Cytophagales</taxon>
        <taxon>Hymenobacteraceae</taxon>
        <taxon>Hymenobacter</taxon>
    </lineage>
</organism>
<comment type="caution">
    <text evidence="2">The sequence shown here is derived from an EMBL/GenBank/DDBJ whole genome shotgun (WGS) entry which is preliminary data.</text>
</comment>
<evidence type="ECO:0000313" key="3">
    <source>
        <dbReference type="Proteomes" id="UP000670527"/>
    </source>
</evidence>
<keyword evidence="3" id="KW-1185">Reference proteome</keyword>
<evidence type="ECO:0000313" key="2">
    <source>
        <dbReference type="EMBL" id="MBO3269749.1"/>
    </source>
</evidence>
<feature type="signal peptide" evidence="1">
    <location>
        <begin position="1"/>
        <end position="19"/>
    </location>
</feature>
<gene>
    <name evidence="2" type="ORF">J4D97_03730</name>
</gene>
<protein>
    <recommendedName>
        <fullName evidence="4">Lipoprotein</fullName>
    </recommendedName>
</protein>
<dbReference type="EMBL" id="JAGETX010000001">
    <property type="protein sequence ID" value="MBO3269749.1"/>
    <property type="molecule type" value="Genomic_DNA"/>
</dbReference>
<evidence type="ECO:0008006" key="4">
    <source>
        <dbReference type="Google" id="ProtNLM"/>
    </source>
</evidence>
<evidence type="ECO:0000256" key="1">
    <source>
        <dbReference type="SAM" id="SignalP"/>
    </source>
</evidence>
<dbReference type="Proteomes" id="UP000670527">
    <property type="component" value="Unassembled WGS sequence"/>
</dbReference>